<dbReference type="EMBL" id="JAPDOD010000045">
    <property type="protein sequence ID" value="MDA0165333.1"/>
    <property type="molecule type" value="Genomic_DNA"/>
</dbReference>
<dbReference type="PROSITE" id="PS51819">
    <property type="entry name" value="VOC"/>
    <property type="match status" value="1"/>
</dbReference>
<comment type="caution">
    <text evidence="2">The sequence shown here is derived from an EMBL/GenBank/DDBJ whole genome shotgun (WGS) entry which is preliminary data.</text>
</comment>
<dbReference type="InterPro" id="IPR037523">
    <property type="entry name" value="VOC_core"/>
</dbReference>
<accession>A0A9X3N1H1</accession>
<sequence length="130" mass="13927">MPDISGVDFVALQVRDHTKAAKFYGETLGLPFVKTWGKMPASEYQAGNLTLAVMQSDAFGIEFAPSSSMVALAVDDVAATRAELEQHGIEFSGGVLDSGVCHQAFFSDPDGNLLALHHRYAPKDAMPPND</sequence>
<evidence type="ECO:0000259" key="1">
    <source>
        <dbReference type="PROSITE" id="PS51819"/>
    </source>
</evidence>
<proteinExistence type="predicted"/>
<dbReference type="InterPro" id="IPR004360">
    <property type="entry name" value="Glyas_Fos-R_dOase_dom"/>
</dbReference>
<dbReference type="InterPro" id="IPR052164">
    <property type="entry name" value="Anthracycline_SecMetBiosynth"/>
</dbReference>
<dbReference type="RefSeq" id="WP_270044590.1">
    <property type="nucleotide sequence ID" value="NZ_JAPDOD010000045.1"/>
</dbReference>
<feature type="domain" description="VOC" evidence="1">
    <location>
        <begin position="6"/>
        <end position="119"/>
    </location>
</feature>
<dbReference type="Gene3D" id="3.10.180.10">
    <property type="entry name" value="2,3-Dihydroxybiphenyl 1,2-Dioxygenase, domain 1"/>
    <property type="match status" value="1"/>
</dbReference>
<dbReference type="Pfam" id="PF00903">
    <property type="entry name" value="Glyoxalase"/>
    <property type="match status" value="1"/>
</dbReference>
<dbReference type="PANTHER" id="PTHR33993">
    <property type="entry name" value="GLYOXALASE-RELATED"/>
    <property type="match status" value="1"/>
</dbReference>
<dbReference type="Proteomes" id="UP001149140">
    <property type="component" value="Unassembled WGS sequence"/>
</dbReference>
<evidence type="ECO:0000313" key="2">
    <source>
        <dbReference type="EMBL" id="MDA0165333.1"/>
    </source>
</evidence>
<gene>
    <name evidence="2" type="ORF">OM076_34005</name>
</gene>
<dbReference type="AlphaFoldDB" id="A0A9X3N1H1"/>
<dbReference type="InterPro" id="IPR029068">
    <property type="entry name" value="Glyas_Bleomycin-R_OHBP_Dase"/>
</dbReference>
<protein>
    <submittedName>
        <fullName evidence="2">VOC family protein</fullName>
    </submittedName>
</protein>
<dbReference type="SUPFAM" id="SSF54593">
    <property type="entry name" value="Glyoxalase/Bleomycin resistance protein/Dihydroxybiphenyl dioxygenase"/>
    <property type="match status" value="1"/>
</dbReference>
<keyword evidence="3" id="KW-1185">Reference proteome</keyword>
<name>A0A9X3N1H1_9ACTN</name>
<evidence type="ECO:0000313" key="3">
    <source>
        <dbReference type="Proteomes" id="UP001149140"/>
    </source>
</evidence>
<reference evidence="2" key="1">
    <citation type="submission" date="2022-10" db="EMBL/GenBank/DDBJ databases">
        <title>The WGS of Solirubrobacter ginsenosidimutans DSM 21036.</title>
        <authorList>
            <person name="Jiang Z."/>
        </authorList>
    </citation>
    <scope>NUCLEOTIDE SEQUENCE</scope>
    <source>
        <strain evidence="2">DSM 21036</strain>
    </source>
</reference>
<dbReference type="CDD" id="cd06587">
    <property type="entry name" value="VOC"/>
    <property type="match status" value="1"/>
</dbReference>
<organism evidence="2 3">
    <name type="scientific">Solirubrobacter ginsenosidimutans</name>
    <dbReference type="NCBI Taxonomy" id="490573"/>
    <lineage>
        <taxon>Bacteria</taxon>
        <taxon>Bacillati</taxon>
        <taxon>Actinomycetota</taxon>
        <taxon>Thermoleophilia</taxon>
        <taxon>Solirubrobacterales</taxon>
        <taxon>Solirubrobacteraceae</taxon>
        <taxon>Solirubrobacter</taxon>
    </lineage>
</organism>